<evidence type="ECO:0000256" key="1">
    <source>
        <dbReference type="SAM" id="Phobius"/>
    </source>
</evidence>
<feature type="chain" id="PRO_5002773155" evidence="2">
    <location>
        <begin position="23"/>
        <end position="87"/>
    </location>
</feature>
<protein>
    <submittedName>
        <fullName evidence="3">Uncharacterized protein</fullName>
    </submittedName>
</protein>
<sequence length="87" mass="9521">MTRLLMATGLFLILIGMNPVHAQEIEKKETTVRQSTTYGSYGTMDEIITDQKEPTYDGFDSPNDMAFLFACIALLATVGLGIVNATD</sequence>
<gene>
    <name evidence="3" type="ordered locus">Exig_0558</name>
</gene>
<evidence type="ECO:0000313" key="3">
    <source>
        <dbReference type="EMBL" id="ACB60039.1"/>
    </source>
</evidence>
<evidence type="ECO:0000256" key="2">
    <source>
        <dbReference type="SAM" id="SignalP"/>
    </source>
</evidence>
<dbReference type="RefSeq" id="WP_012369463.1">
    <property type="nucleotide sequence ID" value="NC_010556.1"/>
</dbReference>
<dbReference type="OrthoDB" id="2356996at2"/>
<keyword evidence="1" id="KW-0812">Transmembrane</keyword>
<name>B1YJK9_EXIS2</name>
<dbReference type="KEGG" id="esi:Exig_0558"/>
<evidence type="ECO:0000313" key="4">
    <source>
        <dbReference type="Proteomes" id="UP000001681"/>
    </source>
</evidence>
<reference evidence="3 4" key="1">
    <citation type="journal article" date="2006" name="Extremophiles">
        <title>Characterization of Exiguobacterium isolates from the Siberian permafrost. Description of Exiguobacterium sibiricum sp. nov.</title>
        <authorList>
            <person name="Rodrigues D.F."/>
            <person name="Goris J."/>
            <person name="Vishnivetskaya T."/>
            <person name="Gilichinsky D."/>
            <person name="Thomashow M.F."/>
            <person name="Tiedje J.M."/>
        </authorList>
    </citation>
    <scope>NUCLEOTIDE SEQUENCE [LARGE SCALE GENOMIC DNA]</scope>
    <source>
        <strain evidence="4">DSM 17290 / CIP 109462 / JCM 13490 / 255-15</strain>
    </source>
</reference>
<reference evidence="4" key="3">
    <citation type="submission" date="2008-04" db="EMBL/GenBank/DDBJ databases">
        <title>Complete sequence of chromosome of Exiguobacterium sibiricum 255-15.</title>
        <authorList>
            <consortium name="US DOE Joint Genome Institute"/>
            <person name="Copeland A."/>
            <person name="Lucas S."/>
            <person name="Lapidus A."/>
            <person name="Glavina del Rio T."/>
            <person name="Dalin E."/>
            <person name="Tice H."/>
            <person name="Bruce D."/>
            <person name="Goodwin L."/>
            <person name="Pitluck S."/>
            <person name="Kiss H."/>
            <person name="Chertkov O."/>
            <person name="Monk C."/>
            <person name="Brettin T."/>
            <person name="Detter J.C."/>
            <person name="Han C."/>
            <person name="Kuske C.R."/>
            <person name="Schmutz J."/>
            <person name="Larimer F."/>
            <person name="Land M."/>
            <person name="Hauser L."/>
            <person name="Kyrpides N."/>
            <person name="Mikhailova N."/>
            <person name="Vishnivetskaya T."/>
            <person name="Rodrigues D.F."/>
            <person name="Gilichinsky D."/>
            <person name="Tiedje J."/>
            <person name="Richardson P."/>
        </authorList>
    </citation>
    <scope>NUCLEOTIDE SEQUENCE [LARGE SCALE GENOMIC DNA]</scope>
    <source>
        <strain evidence="4">DSM 17290 / CIP 109462 / JCM 13490 / 255-15</strain>
    </source>
</reference>
<dbReference type="AlphaFoldDB" id="B1YJK9"/>
<proteinExistence type="predicted"/>
<keyword evidence="1" id="KW-0472">Membrane</keyword>
<feature type="transmembrane region" description="Helical" evidence="1">
    <location>
        <begin position="65"/>
        <end position="85"/>
    </location>
</feature>
<organism evidence="3 4">
    <name type="scientific">Exiguobacterium sibiricum (strain DSM 17290 / CCUG 55495 / CIP 109462 / JCM 13490 / 255-15)</name>
    <dbReference type="NCBI Taxonomy" id="262543"/>
    <lineage>
        <taxon>Bacteria</taxon>
        <taxon>Bacillati</taxon>
        <taxon>Bacillota</taxon>
        <taxon>Bacilli</taxon>
        <taxon>Bacillales</taxon>
        <taxon>Bacillales Family XII. Incertae Sedis</taxon>
        <taxon>Exiguobacterium</taxon>
    </lineage>
</organism>
<reference evidence="3 4" key="2">
    <citation type="journal article" date="2008" name="BMC Genomics">
        <title>Architecture of thermal adaptation in an Exiguobacterium sibiricum strain isolated from 3 million year old permafrost: a genome and transcriptome approach.</title>
        <authorList>
            <person name="Rodrigues D.F."/>
            <person name="Ivanova N."/>
            <person name="He Z."/>
            <person name="Huebner M."/>
            <person name="Zhou J."/>
            <person name="Tiedje J.M."/>
        </authorList>
    </citation>
    <scope>NUCLEOTIDE SEQUENCE [LARGE SCALE GENOMIC DNA]</scope>
    <source>
        <strain evidence="4">DSM 17290 / CIP 109462 / JCM 13490 / 255-15</strain>
    </source>
</reference>
<accession>B1YJK9</accession>
<feature type="signal peptide" evidence="2">
    <location>
        <begin position="1"/>
        <end position="22"/>
    </location>
</feature>
<dbReference type="HOGENOM" id="CLU_2478750_0_0_9"/>
<keyword evidence="2" id="KW-0732">Signal</keyword>
<keyword evidence="4" id="KW-1185">Reference proteome</keyword>
<dbReference type="Proteomes" id="UP000001681">
    <property type="component" value="Chromosome"/>
</dbReference>
<keyword evidence="1" id="KW-1133">Transmembrane helix</keyword>
<dbReference type="EMBL" id="CP001022">
    <property type="protein sequence ID" value="ACB60039.1"/>
    <property type="molecule type" value="Genomic_DNA"/>
</dbReference>